<evidence type="ECO:0000259" key="12">
    <source>
        <dbReference type="PROSITE" id="PS50011"/>
    </source>
</evidence>
<feature type="compositionally biased region" description="Polar residues" evidence="11">
    <location>
        <begin position="714"/>
        <end position="726"/>
    </location>
</feature>
<dbReference type="PROSITE" id="PS00108">
    <property type="entry name" value="PROTEIN_KINASE_ST"/>
    <property type="match status" value="1"/>
</dbReference>
<dbReference type="InterPro" id="IPR008271">
    <property type="entry name" value="Ser/Thr_kinase_AS"/>
</dbReference>
<feature type="compositionally biased region" description="Polar residues" evidence="11">
    <location>
        <begin position="1034"/>
        <end position="1048"/>
    </location>
</feature>
<feature type="compositionally biased region" description="Basic and acidic residues" evidence="11">
    <location>
        <begin position="73"/>
        <end position="89"/>
    </location>
</feature>
<evidence type="ECO:0000256" key="9">
    <source>
        <dbReference type="ARBA" id="ARBA00047899"/>
    </source>
</evidence>
<feature type="compositionally biased region" description="Basic and acidic residues" evidence="11">
    <location>
        <begin position="737"/>
        <end position="751"/>
    </location>
</feature>
<comment type="caution">
    <text evidence="13">The sequence shown here is derived from an EMBL/GenBank/DDBJ whole genome shotgun (WGS) entry which is preliminary data.</text>
</comment>
<dbReference type="EC" id="2.7.11.1" evidence="2"/>
<sequence length="1326" mass="147730">MDLPGRAAPGQHPRTRRPLADAGTRVNAATPPHQANQKTTRPSASPKNQPVPHNASIVANGNTFTVRSNRPVAENKHLVRVAEEERGSSNRDSTISTGSNATTSSRKRKTHIGPWQLGKTIGEGGCSRVRIVRHSVTGQLGAAKIISKKTAEKVKAQSLLNLYKSAETDPKLNAQCKLMPFGLEREIVIMKLLDHPNIVKLYDVWENRSELYLIMEYVEGGELFAYIDEHTGLDEMEVVYIFRQIIAALLYCHRLHIHHRDLKPENILVDAHTMDIKLVDFGMAALQPVGSWLSTPCGSPHYAAPEVIRFKQYDGGQADVWSCGVILYVMLTGTPPFNYNENQDLTHLFKLIAQAKYVMPEGLSHSAMDLISKILVPDPNKRINIEGIWKHPFLQQYPRNMEPDPLRNNLEAMVGYRPQLKGWKPLSLQEIDREVLRNMRTLWHSNSEDTILRKILNSEINHEKYFYNALLKYREQQLECWPGEQSLGHSASDYHHNQPSFSRPQREAPRHQRNKSQFSILNDEHLQAAQCFQEPTPSEVSYDPFRASREPSLANKTTYMNVTIHRGGSNASRHPNRKSTNLARSGLGQTSSLRVETLKKTGVRGSGLSSVGSRSSKRISAVPSAHRKSSSRSSRNSSTAWASSPPIIVRPSSSHKRGVSFAHLRKSSTVSCLTSGTVAAQSTPEQPKSQSASKEQQHKQDLAPPAAATPITPDQRSPPVTSTGSVLKSAKPRLKIKRSETPTHHIEGEVRKASVELEKALDEAFNRTSVSSSVRSSTTNDRPTPAEYETPPSSVSCRGSGASAYAADGTGLRQTEAHRPLPPLPSGATQDSPNSALNCQLVETRERVARHLHALENGDQSADRWNHVLHSLDMLLGPQKRAAASVQGDQRSVSAPQPESPDNRHLPIISEEDRSPCPESLTPNWQRGGNRAATAPVSAPRRYYGENEQTIRVVDASSPAPAPLNIRKKASNGSFVQSATPTPTRAYNVIPNLALPATPTPLPQLRNKASRYDDAILHARVSLDVPECSTPVQSYTPLSSNGAKAQQATKKRSWFRRRTSDKEKDVQEQQQIYADDTIGSHIPPRFRDLDDREDRVQRRTASPRICNKPSESALSNYTEFPMRNDRKEPKKPFFLAGLFGKKMQEKKDQKLELSAEFSASSLVPSGLSYPADADPNNPGAPRYEGQNWLARFLHIKPASKVLCFQVGRGRVRQEIVRLLRDWRKYGVRDIVFDRATNVIQARVDKDNHIPSTSDLRIKPVAFAAELFAVLEHGRRAQLSLVRFTQTKGAASSFRKVVDTLEDIFDAKGFLIDDEERRKEISETLNL</sequence>
<dbReference type="InterPro" id="IPR000719">
    <property type="entry name" value="Prot_kinase_dom"/>
</dbReference>
<evidence type="ECO:0000313" key="13">
    <source>
        <dbReference type="EMBL" id="KAK8166494.1"/>
    </source>
</evidence>
<keyword evidence="6" id="KW-0547">Nucleotide-binding</keyword>
<keyword evidence="8" id="KW-0067">ATP-binding</keyword>
<dbReference type="Gene3D" id="1.10.510.10">
    <property type="entry name" value="Transferase(Phosphotransferase) domain 1"/>
    <property type="match status" value="1"/>
</dbReference>
<feature type="region of interest" description="Disordered" evidence="11">
    <location>
        <begin position="1"/>
        <end position="109"/>
    </location>
</feature>
<keyword evidence="7 13" id="KW-0418">Kinase</keyword>
<dbReference type="InterPro" id="IPR011009">
    <property type="entry name" value="Kinase-like_dom_sf"/>
</dbReference>
<dbReference type="PANTHER" id="PTHR24346">
    <property type="entry name" value="MAP/MICROTUBULE AFFINITY-REGULATING KINASE"/>
    <property type="match status" value="1"/>
</dbReference>
<feature type="compositionally biased region" description="Basic and acidic residues" evidence="11">
    <location>
        <begin position="901"/>
        <end position="916"/>
    </location>
</feature>
<comment type="catalytic activity">
    <reaction evidence="9">
        <text>L-threonyl-[protein] + ATP = O-phospho-L-threonyl-[protein] + ADP + H(+)</text>
        <dbReference type="Rhea" id="RHEA:46608"/>
        <dbReference type="Rhea" id="RHEA-COMP:11060"/>
        <dbReference type="Rhea" id="RHEA-COMP:11605"/>
        <dbReference type="ChEBI" id="CHEBI:15378"/>
        <dbReference type="ChEBI" id="CHEBI:30013"/>
        <dbReference type="ChEBI" id="CHEBI:30616"/>
        <dbReference type="ChEBI" id="CHEBI:61977"/>
        <dbReference type="ChEBI" id="CHEBI:456216"/>
        <dbReference type="EC" id="2.7.11.1"/>
    </reaction>
</comment>
<keyword evidence="5" id="KW-0808">Transferase</keyword>
<feature type="compositionally biased region" description="Low complexity" evidence="11">
    <location>
        <begin position="767"/>
        <end position="779"/>
    </location>
</feature>
<evidence type="ECO:0000256" key="8">
    <source>
        <dbReference type="ARBA" id="ARBA00022840"/>
    </source>
</evidence>
<feature type="compositionally biased region" description="Basic and acidic residues" evidence="11">
    <location>
        <begin position="1058"/>
        <end position="1067"/>
    </location>
</feature>
<feature type="domain" description="Protein kinase" evidence="12">
    <location>
        <begin position="115"/>
        <end position="394"/>
    </location>
</feature>
<evidence type="ECO:0000256" key="7">
    <source>
        <dbReference type="ARBA" id="ARBA00022777"/>
    </source>
</evidence>
<feature type="compositionally biased region" description="Polar residues" evidence="11">
    <location>
        <begin position="675"/>
        <end position="694"/>
    </location>
</feature>
<protein>
    <recommendedName>
        <fullName evidence="2">non-specific serine/threonine protein kinase</fullName>
        <ecNumber evidence="2">2.7.11.1</ecNumber>
    </recommendedName>
</protein>
<dbReference type="EMBL" id="JBBWUH010000005">
    <property type="protein sequence ID" value="KAK8166494.1"/>
    <property type="molecule type" value="Genomic_DNA"/>
</dbReference>
<dbReference type="SMART" id="SM00220">
    <property type="entry name" value="S_TKc"/>
    <property type="match status" value="1"/>
</dbReference>
<evidence type="ECO:0000313" key="14">
    <source>
        <dbReference type="Proteomes" id="UP001456524"/>
    </source>
</evidence>
<dbReference type="SUPFAM" id="SSF56112">
    <property type="entry name" value="Protein kinase-like (PK-like)"/>
    <property type="match status" value="1"/>
</dbReference>
<feature type="compositionally biased region" description="Polar residues" evidence="11">
    <location>
        <begin position="569"/>
        <end position="594"/>
    </location>
</feature>
<dbReference type="Pfam" id="PF16797">
    <property type="entry name" value="Fungal_KA1"/>
    <property type="match status" value="1"/>
</dbReference>
<dbReference type="GO" id="GO:0016301">
    <property type="term" value="F:kinase activity"/>
    <property type="evidence" value="ECO:0007669"/>
    <property type="project" value="UniProtKB-KW"/>
</dbReference>
<reference evidence="13 14" key="1">
    <citation type="journal article" date="2022" name="G3 (Bethesda)">
        <title>Enemy or ally: a genomic approach to elucidate the lifestyle of Phyllosticta citrichinaensis.</title>
        <authorList>
            <person name="Buijs V.A."/>
            <person name="Groenewald J.Z."/>
            <person name="Haridas S."/>
            <person name="LaButti K.M."/>
            <person name="Lipzen A."/>
            <person name="Martin F.M."/>
            <person name="Barry K."/>
            <person name="Grigoriev I.V."/>
            <person name="Crous P.W."/>
            <person name="Seidl M.F."/>
        </authorList>
    </citation>
    <scope>NUCLEOTIDE SEQUENCE [LARGE SCALE GENOMIC DNA]</scope>
    <source>
        <strain evidence="13 14">CBS 129764</strain>
    </source>
</reference>
<keyword evidence="4" id="KW-0597">Phosphoprotein</keyword>
<feature type="compositionally biased region" description="Polar residues" evidence="11">
    <location>
        <begin position="57"/>
        <end position="68"/>
    </location>
</feature>
<dbReference type="PANTHER" id="PTHR24346:SF110">
    <property type="entry name" value="NON-SPECIFIC SERINE_THREONINE PROTEIN KINASE"/>
    <property type="match status" value="1"/>
</dbReference>
<dbReference type="PROSITE" id="PS50011">
    <property type="entry name" value="PROTEIN_KINASE_DOM"/>
    <property type="match status" value="1"/>
</dbReference>
<dbReference type="InterPro" id="IPR031850">
    <property type="entry name" value="Fungal_KA1_dom"/>
</dbReference>
<comment type="catalytic activity">
    <reaction evidence="10">
        <text>L-seryl-[protein] + ATP = O-phospho-L-seryl-[protein] + ADP + H(+)</text>
        <dbReference type="Rhea" id="RHEA:17989"/>
        <dbReference type="Rhea" id="RHEA-COMP:9863"/>
        <dbReference type="Rhea" id="RHEA-COMP:11604"/>
        <dbReference type="ChEBI" id="CHEBI:15378"/>
        <dbReference type="ChEBI" id="CHEBI:29999"/>
        <dbReference type="ChEBI" id="CHEBI:30616"/>
        <dbReference type="ChEBI" id="CHEBI:83421"/>
        <dbReference type="ChEBI" id="CHEBI:456216"/>
        <dbReference type="EC" id="2.7.11.1"/>
    </reaction>
</comment>
<dbReference type="Gene3D" id="3.30.310.220">
    <property type="entry name" value="Fungal kinase associated-1 domain"/>
    <property type="match status" value="1"/>
</dbReference>
<feature type="region of interest" description="Disordered" evidence="11">
    <location>
        <begin position="565"/>
        <end position="654"/>
    </location>
</feature>
<comment type="similarity">
    <text evidence="1">Belongs to the protein kinase superfamily. CAMK Ser/Thr protein kinase family. NIM1 subfamily.</text>
</comment>
<feature type="region of interest" description="Disordered" evidence="11">
    <location>
        <begin position="765"/>
        <end position="807"/>
    </location>
</feature>
<feature type="compositionally biased region" description="Basic and acidic residues" evidence="11">
    <location>
        <begin position="1085"/>
        <end position="1097"/>
    </location>
</feature>
<evidence type="ECO:0000256" key="1">
    <source>
        <dbReference type="ARBA" id="ARBA00010791"/>
    </source>
</evidence>
<feature type="region of interest" description="Disordered" evidence="11">
    <location>
        <begin position="815"/>
        <end position="834"/>
    </location>
</feature>
<feature type="region of interest" description="Disordered" evidence="11">
    <location>
        <begin position="880"/>
        <end position="936"/>
    </location>
</feature>
<organism evidence="13 14">
    <name type="scientific">Phyllosticta citrichinensis</name>
    <dbReference type="NCBI Taxonomy" id="1130410"/>
    <lineage>
        <taxon>Eukaryota</taxon>
        <taxon>Fungi</taxon>
        <taxon>Dikarya</taxon>
        <taxon>Ascomycota</taxon>
        <taxon>Pezizomycotina</taxon>
        <taxon>Dothideomycetes</taxon>
        <taxon>Dothideomycetes incertae sedis</taxon>
        <taxon>Botryosphaeriales</taxon>
        <taxon>Phyllostictaceae</taxon>
        <taxon>Phyllosticta</taxon>
    </lineage>
</organism>
<name>A0ABR1XTA1_9PEZI</name>
<evidence type="ECO:0000256" key="5">
    <source>
        <dbReference type="ARBA" id="ARBA00022679"/>
    </source>
</evidence>
<evidence type="ECO:0000256" key="2">
    <source>
        <dbReference type="ARBA" id="ARBA00012513"/>
    </source>
</evidence>
<evidence type="ECO:0000256" key="11">
    <source>
        <dbReference type="SAM" id="MobiDB-lite"/>
    </source>
</evidence>
<keyword evidence="14" id="KW-1185">Reference proteome</keyword>
<gene>
    <name evidence="13" type="ORF">IWX90DRAFT_215062</name>
</gene>
<proteinExistence type="inferred from homology"/>
<feature type="compositionally biased region" description="Polar residues" evidence="11">
    <location>
        <begin position="33"/>
        <end position="48"/>
    </location>
</feature>
<evidence type="ECO:0000256" key="6">
    <source>
        <dbReference type="ARBA" id="ARBA00022741"/>
    </source>
</evidence>
<evidence type="ECO:0000256" key="3">
    <source>
        <dbReference type="ARBA" id="ARBA00022527"/>
    </source>
</evidence>
<feature type="compositionally biased region" description="Low complexity" evidence="11">
    <location>
        <begin position="631"/>
        <end position="652"/>
    </location>
</feature>
<feature type="compositionally biased region" description="Polar residues" evidence="11">
    <location>
        <begin position="90"/>
        <end position="104"/>
    </location>
</feature>
<feature type="compositionally biased region" description="Low complexity" evidence="11">
    <location>
        <begin position="703"/>
        <end position="713"/>
    </location>
</feature>
<keyword evidence="3" id="KW-0723">Serine/threonine-protein kinase</keyword>
<feature type="region of interest" description="Disordered" evidence="11">
    <location>
        <begin position="1034"/>
        <end position="1110"/>
    </location>
</feature>
<feature type="region of interest" description="Disordered" evidence="11">
    <location>
        <begin position="489"/>
        <end position="515"/>
    </location>
</feature>
<accession>A0ABR1XTA1</accession>
<dbReference type="InterPro" id="IPR043024">
    <property type="entry name" value="KA1_sf_fungal"/>
</dbReference>
<dbReference type="Pfam" id="PF00069">
    <property type="entry name" value="Pkinase"/>
    <property type="match status" value="1"/>
</dbReference>
<dbReference type="Proteomes" id="UP001456524">
    <property type="component" value="Unassembled WGS sequence"/>
</dbReference>
<feature type="compositionally biased region" description="Polar residues" evidence="11">
    <location>
        <begin position="887"/>
        <end position="897"/>
    </location>
</feature>
<feature type="region of interest" description="Disordered" evidence="11">
    <location>
        <begin position="675"/>
        <end position="751"/>
    </location>
</feature>
<evidence type="ECO:0000256" key="10">
    <source>
        <dbReference type="ARBA" id="ARBA00048679"/>
    </source>
</evidence>
<evidence type="ECO:0000256" key="4">
    <source>
        <dbReference type="ARBA" id="ARBA00022553"/>
    </source>
</evidence>